<dbReference type="NCBIfam" id="NF042915">
    <property type="entry name" value="MAB_1171c_fam"/>
    <property type="match status" value="1"/>
</dbReference>
<comment type="caution">
    <text evidence="3">The sequence shown here is derived from an EMBL/GenBank/DDBJ whole genome shotgun (WGS) entry which is preliminary data.</text>
</comment>
<feature type="transmembrane region" description="Helical" evidence="1">
    <location>
        <begin position="173"/>
        <end position="195"/>
    </location>
</feature>
<reference evidence="3" key="1">
    <citation type="journal article" date="2022" name="bioRxiv">
        <title>Discovery and biosynthetic assessment of Streptomyces ortus sp nov. isolated from a deep-sea sponge.</title>
        <authorList>
            <person name="Williams S.E."/>
        </authorList>
    </citation>
    <scope>NUCLEOTIDE SEQUENCE</scope>
    <source>
        <strain evidence="3">A15ISP2-DRY2</strain>
    </source>
</reference>
<keyword evidence="1" id="KW-0472">Membrane</keyword>
<feature type="transmembrane region" description="Helical" evidence="1">
    <location>
        <begin position="29"/>
        <end position="48"/>
    </location>
</feature>
<name>A0ABT3V0D8_9ACTN</name>
<keyword evidence="1" id="KW-0812">Transmembrane</keyword>
<organism evidence="3 4">
    <name type="scientific">Streptomyces ortus</name>
    <dbReference type="NCBI Taxonomy" id="2867268"/>
    <lineage>
        <taxon>Bacteria</taxon>
        <taxon>Bacillati</taxon>
        <taxon>Actinomycetota</taxon>
        <taxon>Actinomycetes</taxon>
        <taxon>Kitasatosporales</taxon>
        <taxon>Streptomycetaceae</taxon>
        <taxon>Streptomyces</taxon>
    </lineage>
</organism>
<feature type="domain" description="DUF6545" evidence="2">
    <location>
        <begin position="242"/>
        <end position="357"/>
    </location>
</feature>
<dbReference type="InterPro" id="IPR046675">
    <property type="entry name" value="DUF6545"/>
</dbReference>
<dbReference type="InterPro" id="IPR050039">
    <property type="entry name" value="MAB_1171c-like"/>
</dbReference>
<dbReference type="Proteomes" id="UP001165590">
    <property type="component" value="Unassembled WGS sequence"/>
</dbReference>
<dbReference type="RefSeq" id="WP_267026159.1">
    <property type="nucleotide sequence ID" value="NZ_JAIFZO010000002.1"/>
</dbReference>
<protein>
    <recommendedName>
        <fullName evidence="2">DUF6545 domain-containing protein</fullName>
    </recommendedName>
</protein>
<feature type="transmembrane region" description="Helical" evidence="1">
    <location>
        <begin position="68"/>
        <end position="87"/>
    </location>
</feature>
<sequence length="384" mass="41562">MINYLSCGVLFLGLLVKLPDLVRDRRDPFLRMICVVMSLAGLCFLLGAPPTVRAVNDVTCVPNLAAPLTYAAITAYSASSLVLIVHWQGGPNVRRTARRWMLSYAAVLGGIAVTFALGEAPVERRTDFDTYYAATPFVAAMIVLYLGAHLTAVTVTAVRSLSWAREVEGRLRAGLVVLGAGTVVSAGYSLPKLAAVVARWFGHDWSALSTRISPGFAGLGAVLTVVGILVPLIGQAAVASRRDWRAFVRLGPLDRELDELLTRHHLRVRRPYWASPAMLLTWRQTSINNGLHHLDGLLDHQLYETVLAATLERTHDRKSAEAAAWAVTIHAAVRGRRAGETPSHAGRVTGRTPDNDLLEDISAALTTSDVVTRARQRGTVKGVA</sequence>
<accession>A0ABT3V0D8</accession>
<evidence type="ECO:0000313" key="3">
    <source>
        <dbReference type="EMBL" id="MCX4233200.1"/>
    </source>
</evidence>
<keyword evidence="1" id="KW-1133">Transmembrane helix</keyword>
<gene>
    <name evidence="3" type="ORF">K3769_10470</name>
</gene>
<evidence type="ECO:0000259" key="2">
    <source>
        <dbReference type="Pfam" id="PF20182"/>
    </source>
</evidence>
<proteinExistence type="predicted"/>
<feature type="transmembrane region" description="Helical" evidence="1">
    <location>
        <begin position="137"/>
        <end position="161"/>
    </location>
</feature>
<evidence type="ECO:0000313" key="4">
    <source>
        <dbReference type="Proteomes" id="UP001165590"/>
    </source>
</evidence>
<feature type="transmembrane region" description="Helical" evidence="1">
    <location>
        <begin position="99"/>
        <end position="117"/>
    </location>
</feature>
<evidence type="ECO:0000256" key="1">
    <source>
        <dbReference type="SAM" id="Phobius"/>
    </source>
</evidence>
<dbReference type="Pfam" id="PF20182">
    <property type="entry name" value="DUF6545"/>
    <property type="match status" value="1"/>
</dbReference>
<dbReference type="EMBL" id="JAIFZO010000002">
    <property type="protein sequence ID" value="MCX4233200.1"/>
    <property type="molecule type" value="Genomic_DNA"/>
</dbReference>
<keyword evidence="4" id="KW-1185">Reference proteome</keyword>
<feature type="transmembrane region" description="Helical" evidence="1">
    <location>
        <begin position="215"/>
        <end position="239"/>
    </location>
</feature>